<dbReference type="Gene3D" id="6.10.140.920">
    <property type="match status" value="1"/>
</dbReference>
<dbReference type="InterPro" id="IPR048062">
    <property type="entry name" value="SE1832-like"/>
</dbReference>
<sequence length="59" mass="7007">MEDKKSIEYKIAELKAEYIRLQNDLEKLEYVDGKLSPLEQQIAGIEEELRTLNQKLREL</sequence>
<gene>
    <name evidence="2" type="ORF">EV146_11579</name>
</gene>
<dbReference type="RefSeq" id="WP_121610129.1">
    <property type="nucleotide sequence ID" value="NZ_CP033044.1"/>
</dbReference>
<keyword evidence="1" id="KW-0175">Coiled coil</keyword>
<evidence type="ECO:0000313" key="2">
    <source>
        <dbReference type="EMBL" id="TCN19909.1"/>
    </source>
</evidence>
<dbReference type="AlphaFoldDB" id="A0A4R2B401"/>
<keyword evidence="3" id="KW-1185">Reference proteome</keyword>
<evidence type="ECO:0000256" key="1">
    <source>
        <dbReference type="SAM" id="Coils"/>
    </source>
</evidence>
<comment type="caution">
    <text evidence="2">The sequence shown here is derived from an EMBL/GenBank/DDBJ whole genome shotgun (WGS) entry which is preliminary data.</text>
</comment>
<feature type="coiled-coil region" evidence="1">
    <location>
        <begin position="4"/>
        <end position="55"/>
    </location>
</feature>
<name>A0A4R2B401_9BACI</name>
<accession>A0A4R2B401</accession>
<organism evidence="2 3">
    <name type="scientific">Mesobacillus foraminis</name>
    <dbReference type="NCBI Taxonomy" id="279826"/>
    <lineage>
        <taxon>Bacteria</taxon>
        <taxon>Bacillati</taxon>
        <taxon>Bacillota</taxon>
        <taxon>Bacilli</taxon>
        <taxon>Bacillales</taxon>
        <taxon>Bacillaceae</taxon>
        <taxon>Mesobacillus</taxon>
    </lineage>
</organism>
<reference evidence="2 3" key="1">
    <citation type="journal article" date="2015" name="Stand. Genomic Sci.">
        <title>Genomic Encyclopedia of Bacterial and Archaeal Type Strains, Phase III: the genomes of soil and plant-associated and newly described type strains.</title>
        <authorList>
            <person name="Whitman W.B."/>
            <person name="Woyke T."/>
            <person name="Klenk H.P."/>
            <person name="Zhou Y."/>
            <person name="Lilburn T.G."/>
            <person name="Beck B.J."/>
            <person name="De Vos P."/>
            <person name="Vandamme P."/>
            <person name="Eisen J.A."/>
            <person name="Garrity G."/>
            <person name="Hugenholtz P."/>
            <person name="Kyrpides N.C."/>
        </authorList>
    </citation>
    <scope>NUCLEOTIDE SEQUENCE [LARGE SCALE GENOMIC DNA]</scope>
    <source>
        <strain evidence="2 3">CV53</strain>
    </source>
</reference>
<protein>
    <submittedName>
        <fullName evidence="2">Uncharacterized protein</fullName>
    </submittedName>
</protein>
<dbReference type="Proteomes" id="UP000295689">
    <property type="component" value="Unassembled WGS sequence"/>
</dbReference>
<dbReference type="OrthoDB" id="2973146at2"/>
<dbReference type="NCBIfam" id="NF040877">
    <property type="entry name" value="SE1832_fam"/>
    <property type="match status" value="1"/>
</dbReference>
<proteinExistence type="predicted"/>
<evidence type="ECO:0000313" key="3">
    <source>
        <dbReference type="Proteomes" id="UP000295689"/>
    </source>
</evidence>
<dbReference type="EMBL" id="SLVV01000015">
    <property type="protein sequence ID" value="TCN19909.1"/>
    <property type="molecule type" value="Genomic_DNA"/>
</dbReference>